<feature type="compositionally biased region" description="Polar residues" evidence="15">
    <location>
        <begin position="383"/>
        <end position="403"/>
    </location>
</feature>
<keyword evidence="11 14" id="KW-1015">Disulfide bond</keyword>
<comment type="subcellular location">
    <subcellularLocation>
        <location evidence="2">Membrane</location>
        <topology evidence="2">Lipid-anchor</topology>
        <topology evidence="2">GPI-anchor</topology>
    </subcellularLocation>
    <subcellularLocation>
        <location evidence="1">Membrane</location>
        <topology evidence="1">Multi-pass membrane protein</topology>
    </subcellularLocation>
    <subcellularLocation>
        <location evidence="3">Secreted</location>
    </subcellularLocation>
</comment>
<dbReference type="PROSITE" id="PS52012">
    <property type="entry name" value="CFEM"/>
    <property type="match status" value="1"/>
</dbReference>
<evidence type="ECO:0000256" key="4">
    <source>
        <dbReference type="ARBA" id="ARBA00010031"/>
    </source>
</evidence>
<sequence>MQVMWKSLLLVCLMALPGGMAASSSSSTSVLASMPDCALECLATALADSPCTATNTTCMCTNEVLQTQMTACVTTSCTVKESLTTKNLTVTNCSSPIRDDSGEYIVLCNTFAIIAGLCIIQRFASKLYWKLDLGFDDWFILITGICAAPSQAINIYGTVANGLGRDIWTISFDSITKFGKYFHIMAVLYFAQIPLLKMSLLFFYLRIFPTKLVRKLLWGTVIFNSVFAIVFIFVAIFQCQPVSYFWTKWDGEHEGHCTNINIITCSNAAISIIVDIWMLAVPLAQLKGLNLDWKKKIGVGMMFCVGTFVTVVSILRLQAVVKFGDSSNATWDYLEVSKWSTVEISVGIICACMPSLRLLLVRLFPKILGTSQRYYANYASNTNGQVKSHSRPLGTNTTSQVEASHQRMDSRGITCSRTYAVEFGDNDETQLVHMKDLDRASSRSDVSNV</sequence>
<keyword evidence="12" id="KW-0449">Lipoprotein</keyword>
<dbReference type="EMBL" id="JAANBB010000141">
    <property type="protein sequence ID" value="KAF7548704.1"/>
    <property type="molecule type" value="Genomic_DNA"/>
</dbReference>
<evidence type="ECO:0000256" key="3">
    <source>
        <dbReference type="ARBA" id="ARBA00004613"/>
    </source>
</evidence>
<reference evidence="19" key="1">
    <citation type="submission" date="2020-03" db="EMBL/GenBank/DDBJ databases">
        <title>Draft Genome Sequence of Cylindrodendrum hubeiense.</title>
        <authorList>
            <person name="Buettner E."/>
            <person name="Kellner H."/>
        </authorList>
    </citation>
    <scope>NUCLEOTIDE SEQUENCE</scope>
    <source>
        <strain evidence="19">IHI 201604</strain>
    </source>
</reference>
<feature type="region of interest" description="Disordered" evidence="15">
    <location>
        <begin position="383"/>
        <end position="409"/>
    </location>
</feature>
<evidence type="ECO:0000256" key="5">
    <source>
        <dbReference type="ARBA" id="ARBA00022525"/>
    </source>
</evidence>
<dbReference type="InterPro" id="IPR049326">
    <property type="entry name" value="Rhodopsin_dom_fungi"/>
</dbReference>
<dbReference type="Pfam" id="PF20684">
    <property type="entry name" value="Fung_rhodopsin"/>
    <property type="match status" value="1"/>
</dbReference>
<evidence type="ECO:0000256" key="12">
    <source>
        <dbReference type="ARBA" id="ARBA00023288"/>
    </source>
</evidence>
<evidence type="ECO:0000256" key="15">
    <source>
        <dbReference type="SAM" id="MobiDB-lite"/>
    </source>
</evidence>
<feature type="transmembrane region" description="Helical" evidence="16">
    <location>
        <begin position="339"/>
        <end position="360"/>
    </location>
</feature>
<comment type="similarity">
    <text evidence="4">Belongs to the RBT5 family.</text>
</comment>
<dbReference type="PANTHER" id="PTHR33048:SF143">
    <property type="entry name" value="EXTRACELLULAR MEMBRANE PROTEIN CFEM DOMAIN-CONTAINING PROTEIN-RELATED"/>
    <property type="match status" value="1"/>
</dbReference>
<evidence type="ECO:0000256" key="11">
    <source>
        <dbReference type="ARBA" id="ARBA00023157"/>
    </source>
</evidence>
<evidence type="ECO:0000256" key="9">
    <source>
        <dbReference type="ARBA" id="ARBA00022989"/>
    </source>
</evidence>
<evidence type="ECO:0000256" key="2">
    <source>
        <dbReference type="ARBA" id="ARBA00004589"/>
    </source>
</evidence>
<dbReference type="InterPro" id="IPR008427">
    <property type="entry name" value="Extracellular_membr_CFEM_dom"/>
</dbReference>
<dbReference type="Pfam" id="PF05730">
    <property type="entry name" value="CFEM"/>
    <property type="match status" value="1"/>
</dbReference>
<evidence type="ECO:0000256" key="8">
    <source>
        <dbReference type="ARBA" id="ARBA00022729"/>
    </source>
</evidence>
<dbReference type="GO" id="GO:0005576">
    <property type="term" value="C:extracellular region"/>
    <property type="evidence" value="ECO:0007669"/>
    <property type="project" value="UniProtKB-SubCell"/>
</dbReference>
<comment type="caution">
    <text evidence="14">Lacks conserved residue(s) required for the propagation of feature annotation.</text>
</comment>
<feature type="transmembrane region" description="Helical" evidence="16">
    <location>
        <begin position="104"/>
        <end position="125"/>
    </location>
</feature>
<feature type="disulfide bond" evidence="14">
    <location>
        <begin position="60"/>
        <end position="93"/>
    </location>
</feature>
<proteinExistence type="inferred from homology"/>
<keyword evidence="8 17" id="KW-0732">Signal</keyword>
<protein>
    <recommendedName>
        <fullName evidence="18">CFEM domain-containing protein</fullName>
    </recommendedName>
</protein>
<accession>A0A9P5H6H8</accession>
<feature type="domain" description="CFEM" evidence="18">
    <location>
        <begin position="9"/>
        <end position="120"/>
    </location>
</feature>
<dbReference type="OrthoDB" id="2496787at2759"/>
<organism evidence="19 20">
    <name type="scientific">Cylindrodendrum hubeiense</name>
    <dbReference type="NCBI Taxonomy" id="595255"/>
    <lineage>
        <taxon>Eukaryota</taxon>
        <taxon>Fungi</taxon>
        <taxon>Dikarya</taxon>
        <taxon>Ascomycota</taxon>
        <taxon>Pezizomycotina</taxon>
        <taxon>Sordariomycetes</taxon>
        <taxon>Hypocreomycetidae</taxon>
        <taxon>Hypocreales</taxon>
        <taxon>Nectriaceae</taxon>
        <taxon>Cylindrodendrum</taxon>
    </lineage>
</organism>
<keyword evidence="20" id="KW-1185">Reference proteome</keyword>
<comment type="similarity">
    <text evidence="13">Belongs to the SAT4 family.</text>
</comment>
<feature type="transmembrane region" description="Helical" evidence="16">
    <location>
        <begin position="137"/>
        <end position="156"/>
    </location>
</feature>
<dbReference type="PANTHER" id="PTHR33048">
    <property type="entry name" value="PTH11-LIKE INTEGRAL MEMBRANE PROTEIN (AFU_ORTHOLOGUE AFUA_5G11245)"/>
    <property type="match status" value="1"/>
</dbReference>
<keyword evidence="6" id="KW-0325">Glycoprotein</keyword>
<evidence type="ECO:0000256" key="7">
    <source>
        <dbReference type="ARBA" id="ARBA00022692"/>
    </source>
</evidence>
<keyword evidence="6" id="KW-0336">GPI-anchor</keyword>
<dbReference type="AlphaFoldDB" id="A0A9P5H6H8"/>
<evidence type="ECO:0000256" key="13">
    <source>
        <dbReference type="ARBA" id="ARBA00038359"/>
    </source>
</evidence>
<feature type="disulfide bond" evidence="14">
    <location>
        <begin position="41"/>
        <end position="72"/>
    </location>
</feature>
<evidence type="ECO:0000256" key="14">
    <source>
        <dbReference type="PROSITE-ProRule" id="PRU01356"/>
    </source>
</evidence>
<dbReference type="Proteomes" id="UP000722485">
    <property type="component" value="Unassembled WGS sequence"/>
</dbReference>
<evidence type="ECO:0000259" key="18">
    <source>
        <dbReference type="PROSITE" id="PS52012"/>
    </source>
</evidence>
<feature type="signal peptide" evidence="17">
    <location>
        <begin position="1"/>
        <end position="21"/>
    </location>
</feature>
<evidence type="ECO:0000256" key="10">
    <source>
        <dbReference type="ARBA" id="ARBA00023136"/>
    </source>
</evidence>
<evidence type="ECO:0000256" key="16">
    <source>
        <dbReference type="SAM" id="Phobius"/>
    </source>
</evidence>
<feature type="chain" id="PRO_5040233102" description="CFEM domain-containing protein" evidence="17">
    <location>
        <begin position="22"/>
        <end position="449"/>
    </location>
</feature>
<keyword evidence="10 16" id="KW-0472">Membrane</keyword>
<evidence type="ECO:0000313" key="19">
    <source>
        <dbReference type="EMBL" id="KAF7548704.1"/>
    </source>
</evidence>
<feature type="transmembrane region" description="Helical" evidence="16">
    <location>
        <begin position="216"/>
        <end position="238"/>
    </location>
</feature>
<evidence type="ECO:0000256" key="1">
    <source>
        <dbReference type="ARBA" id="ARBA00004141"/>
    </source>
</evidence>
<evidence type="ECO:0000256" key="17">
    <source>
        <dbReference type="SAM" id="SignalP"/>
    </source>
</evidence>
<dbReference type="SMART" id="SM00747">
    <property type="entry name" value="CFEM"/>
    <property type="match status" value="1"/>
</dbReference>
<dbReference type="InterPro" id="IPR052337">
    <property type="entry name" value="SAT4-like"/>
</dbReference>
<feature type="transmembrane region" description="Helical" evidence="16">
    <location>
        <begin position="258"/>
        <end position="285"/>
    </location>
</feature>
<keyword evidence="7 16" id="KW-0812">Transmembrane</keyword>
<name>A0A9P5H6H8_9HYPO</name>
<feature type="disulfide bond" evidence="14">
    <location>
        <begin position="37"/>
        <end position="77"/>
    </location>
</feature>
<feature type="transmembrane region" description="Helical" evidence="16">
    <location>
        <begin position="181"/>
        <end position="204"/>
    </location>
</feature>
<feature type="disulfide bond" evidence="14">
    <location>
        <begin position="51"/>
        <end position="58"/>
    </location>
</feature>
<feature type="transmembrane region" description="Helical" evidence="16">
    <location>
        <begin position="297"/>
        <end position="319"/>
    </location>
</feature>
<dbReference type="GO" id="GO:0098552">
    <property type="term" value="C:side of membrane"/>
    <property type="evidence" value="ECO:0007669"/>
    <property type="project" value="UniProtKB-KW"/>
</dbReference>
<comment type="caution">
    <text evidence="19">The sequence shown here is derived from an EMBL/GenBank/DDBJ whole genome shotgun (WGS) entry which is preliminary data.</text>
</comment>
<keyword evidence="5" id="KW-0964">Secreted</keyword>
<gene>
    <name evidence="19" type="ORF">G7Z17_g6882</name>
</gene>
<keyword evidence="9 16" id="KW-1133">Transmembrane helix</keyword>
<evidence type="ECO:0000313" key="20">
    <source>
        <dbReference type="Proteomes" id="UP000722485"/>
    </source>
</evidence>
<evidence type="ECO:0000256" key="6">
    <source>
        <dbReference type="ARBA" id="ARBA00022622"/>
    </source>
</evidence>